<dbReference type="PANTHER" id="PTHR40062:SF1">
    <property type="entry name" value="GLOBAL TRANSCRIPTIONAL REGULATOR CODY"/>
    <property type="match status" value="1"/>
</dbReference>
<feature type="domain" description="Global transcriptional regulator CodY C-terminal" evidence="1">
    <location>
        <begin position="71"/>
        <end position="111"/>
    </location>
</feature>
<protein>
    <submittedName>
        <fullName evidence="2">GTP-sensing pleiotropic transcriptional regulator CodY</fullName>
    </submittedName>
</protein>
<dbReference type="InterPro" id="IPR013198">
    <property type="entry name" value="GTP_trans_reg_CodY_C"/>
</dbReference>
<sequence length="131" mass="14530">MQTLSQRLAQAMERLEDEELAGLLAEVQQVLEEIESEDPIGRAISTLSVSEEAVLKSLLESVPNERTVQVVTSQIADQTGISRSSVVSVLRRLQSAGLLETRSLGTKGTHIVFRRGIRPYDILRRLKPVHV</sequence>
<gene>
    <name evidence="2" type="ORF">J2Z79_000653</name>
</gene>
<dbReference type="InterPro" id="IPR014154">
    <property type="entry name" value="CodY"/>
</dbReference>
<dbReference type="InterPro" id="IPR036390">
    <property type="entry name" value="WH_DNA-bd_sf"/>
</dbReference>
<dbReference type="EMBL" id="JAGGLG010000003">
    <property type="protein sequence ID" value="MBP2017279.1"/>
    <property type="molecule type" value="Genomic_DNA"/>
</dbReference>
<dbReference type="InterPro" id="IPR036388">
    <property type="entry name" value="WH-like_DNA-bd_sf"/>
</dbReference>
<evidence type="ECO:0000313" key="3">
    <source>
        <dbReference type="Proteomes" id="UP001519289"/>
    </source>
</evidence>
<dbReference type="PANTHER" id="PTHR40062">
    <property type="entry name" value="GTP-SENSING TRANSCRIPTIONAL PLEIOTROPIC REPRESSOR CODY"/>
    <property type="match status" value="1"/>
</dbReference>
<dbReference type="Proteomes" id="UP001519289">
    <property type="component" value="Unassembled WGS sequence"/>
</dbReference>
<dbReference type="SUPFAM" id="SSF46785">
    <property type="entry name" value="Winged helix' DNA-binding domain"/>
    <property type="match status" value="1"/>
</dbReference>
<organism evidence="2 3">
    <name type="scientific">Symbiobacterium terraclitae</name>
    <dbReference type="NCBI Taxonomy" id="557451"/>
    <lineage>
        <taxon>Bacteria</taxon>
        <taxon>Bacillati</taxon>
        <taxon>Bacillota</taxon>
        <taxon>Clostridia</taxon>
        <taxon>Eubacteriales</taxon>
        <taxon>Symbiobacteriaceae</taxon>
        <taxon>Symbiobacterium</taxon>
    </lineage>
</organism>
<evidence type="ECO:0000259" key="1">
    <source>
        <dbReference type="Pfam" id="PF08222"/>
    </source>
</evidence>
<dbReference type="Gene3D" id="1.10.10.10">
    <property type="entry name" value="Winged helix-like DNA-binding domain superfamily/Winged helix DNA-binding domain"/>
    <property type="match status" value="1"/>
</dbReference>
<reference evidence="2 3" key="1">
    <citation type="submission" date="2021-03" db="EMBL/GenBank/DDBJ databases">
        <title>Genomic Encyclopedia of Type Strains, Phase IV (KMG-IV): sequencing the most valuable type-strain genomes for metagenomic binning, comparative biology and taxonomic classification.</title>
        <authorList>
            <person name="Goeker M."/>
        </authorList>
    </citation>
    <scope>NUCLEOTIDE SEQUENCE [LARGE SCALE GENOMIC DNA]</scope>
    <source>
        <strain evidence="2 3">DSM 27138</strain>
    </source>
</reference>
<dbReference type="RefSeq" id="WP_209465419.1">
    <property type="nucleotide sequence ID" value="NZ_JAGGLG010000003.1"/>
</dbReference>
<comment type="caution">
    <text evidence="2">The sequence shown here is derived from an EMBL/GenBank/DDBJ whole genome shotgun (WGS) entry which is preliminary data.</text>
</comment>
<dbReference type="Pfam" id="PF08222">
    <property type="entry name" value="HTH_CodY"/>
    <property type="match status" value="1"/>
</dbReference>
<proteinExistence type="predicted"/>
<evidence type="ECO:0000313" key="2">
    <source>
        <dbReference type="EMBL" id="MBP2017279.1"/>
    </source>
</evidence>
<accession>A0ABS4JP19</accession>
<keyword evidence="3" id="KW-1185">Reference proteome</keyword>
<name>A0ABS4JP19_9FIRM</name>